<gene>
    <name evidence="2" type="ORF">MEDL_58568</name>
</gene>
<dbReference type="EMBL" id="CAJPWZ010002875">
    <property type="protein sequence ID" value="CAG2246599.1"/>
    <property type="molecule type" value="Genomic_DNA"/>
</dbReference>
<keyword evidence="1" id="KW-0175">Coiled coil</keyword>
<name>A0A8S3USA5_MYTED</name>
<protein>
    <submittedName>
        <fullName evidence="2">Uncharacterized protein</fullName>
    </submittedName>
</protein>
<dbReference type="OrthoDB" id="6092734at2759"/>
<evidence type="ECO:0000313" key="2">
    <source>
        <dbReference type="EMBL" id="CAG2246599.1"/>
    </source>
</evidence>
<dbReference type="PANTHER" id="PTHR46586">
    <property type="entry name" value="ANKYRIN REPEAT-CONTAINING PROTEIN"/>
    <property type="match status" value="1"/>
</dbReference>
<dbReference type="InterPro" id="IPR036770">
    <property type="entry name" value="Ankyrin_rpt-contain_sf"/>
</dbReference>
<dbReference type="PANTHER" id="PTHR46586:SF3">
    <property type="entry name" value="ANKYRIN REPEAT-CONTAINING PROTEIN"/>
    <property type="match status" value="1"/>
</dbReference>
<dbReference type="Proteomes" id="UP000683360">
    <property type="component" value="Unassembled WGS sequence"/>
</dbReference>
<sequence length="922" mass="105855">MDLILYCKCSSMCFTQKATKHWSSNINLCVWSKIRHYSPDRRSSCEQNYSKKTLRCSKSRGINLKQRRNYVWTRKNERKISDSDYLKFTNELGNGLIEIARVCGNESEVRQQLLDLQKRTLDETLLLQYQVIMLDHVSRDEALNNKVEEIQRQLQTQNKHLRQTVEKAVTVTLPKVLKSFPGVGSHSTFMSGSSFERSRGGSESWDDNAFSDKGQVSSSLAVQERKSRNGLDILRQLGEKYPAYDVVKVSDLHTVDKILNEDSRTIILLEDVFGKTNCRYSEDNDRRFLDTLQAYIGEYSPLFSSHRIFKGFEEINLNSSQFEMTIMEKERLFLNYCSKNNIKIVHVGKEENYTDGIILDKSVTVKINEATSSNIVNTEPYLGFPESCYMFTANRPLTQLGVTFFKHPTSFLNQEIDSLRRGGESNQKDRIRYITLVYILLSSNKLDKQSFDEHKASSILKSCRYRDGFISKSELVDAAEEMTGSYLTYNTETLVFQLQHQTIFESVMLSYYRLDPKSVLNMIDFEMLQEVVKLGNSSEREGEIKMIVPKNLYGDLAKRLFLIFRSQFSQTPSTFIKVLCDSDLMTHIDSDFILQLDNYFFEASNHNITTIITYDGKSEEVVFCFLAVILAYSTIKYWQSEDIKIILFSEDNVAVGDQIEYITSAMTIACEARNIDIVKCVLDKVDHNLIDFKDVTSIVECILDKVDHTLLDMNSAVMKACEAGNTDIVKYILDHIDHEMLDINSVMTAAIKRHDLFIVKYLCNNVNKISLNMKVAFNETCKLGNQELVIWILENVDQSQLDIKTAMLKACRGPNDETVKLLNQRFGENMFDIKSSMNNACRYGNIAVIRWLWSKTDKQHVCDMESALMNACLSGKEGNVKWLVENIDQSQFDIQASITETFVNGINVTNVIKTLLNHSDAH</sequence>
<dbReference type="Pfam" id="PF12796">
    <property type="entry name" value="Ank_2"/>
    <property type="match status" value="1"/>
</dbReference>
<dbReference type="InterPro" id="IPR002110">
    <property type="entry name" value="Ankyrin_rpt"/>
</dbReference>
<reference evidence="2" key="1">
    <citation type="submission" date="2021-03" db="EMBL/GenBank/DDBJ databases">
        <authorList>
            <person name="Bekaert M."/>
        </authorList>
    </citation>
    <scope>NUCLEOTIDE SEQUENCE</scope>
</reference>
<dbReference type="Gene3D" id="1.25.40.20">
    <property type="entry name" value="Ankyrin repeat-containing domain"/>
    <property type="match status" value="2"/>
</dbReference>
<dbReference type="AlphaFoldDB" id="A0A8S3USA5"/>
<comment type="caution">
    <text evidence="2">The sequence shown here is derived from an EMBL/GenBank/DDBJ whole genome shotgun (WGS) entry which is preliminary data.</text>
</comment>
<evidence type="ECO:0000313" key="3">
    <source>
        <dbReference type="Proteomes" id="UP000683360"/>
    </source>
</evidence>
<dbReference type="SUPFAM" id="SSF48403">
    <property type="entry name" value="Ankyrin repeat"/>
    <property type="match status" value="1"/>
</dbReference>
<organism evidence="2 3">
    <name type="scientific">Mytilus edulis</name>
    <name type="common">Blue mussel</name>
    <dbReference type="NCBI Taxonomy" id="6550"/>
    <lineage>
        <taxon>Eukaryota</taxon>
        <taxon>Metazoa</taxon>
        <taxon>Spiralia</taxon>
        <taxon>Lophotrochozoa</taxon>
        <taxon>Mollusca</taxon>
        <taxon>Bivalvia</taxon>
        <taxon>Autobranchia</taxon>
        <taxon>Pteriomorphia</taxon>
        <taxon>Mytilida</taxon>
        <taxon>Mytiloidea</taxon>
        <taxon>Mytilidae</taxon>
        <taxon>Mytilinae</taxon>
        <taxon>Mytilus</taxon>
    </lineage>
</organism>
<proteinExistence type="predicted"/>
<dbReference type="InterPro" id="IPR052050">
    <property type="entry name" value="SecEffector_AnkRepeat"/>
</dbReference>
<accession>A0A8S3USA5</accession>
<feature type="coiled-coil region" evidence="1">
    <location>
        <begin position="140"/>
        <end position="167"/>
    </location>
</feature>
<evidence type="ECO:0000256" key="1">
    <source>
        <dbReference type="SAM" id="Coils"/>
    </source>
</evidence>
<keyword evidence="3" id="KW-1185">Reference proteome</keyword>
<dbReference type="SMART" id="SM00248">
    <property type="entry name" value="ANK"/>
    <property type="match status" value="5"/>
</dbReference>